<comment type="caution">
    <text evidence="2">The sequence shown here is derived from an EMBL/GenBank/DDBJ whole genome shotgun (WGS) entry which is preliminary data.</text>
</comment>
<organism evidence="2 3">
    <name type="scientific">Cochliobolus sativus</name>
    <name type="common">Common root rot and spot blotch fungus</name>
    <name type="synonym">Bipolaris sorokiniana</name>
    <dbReference type="NCBI Taxonomy" id="45130"/>
    <lineage>
        <taxon>Eukaryota</taxon>
        <taxon>Fungi</taxon>
        <taxon>Dikarya</taxon>
        <taxon>Ascomycota</taxon>
        <taxon>Pezizomycotina</taxon>
        <taxon>Dothideomycetes</taxon>
        <taxon>Pleosporomycetidae</taxon>
        <taxon>Pleosporales</taxon>
        <taxon>Pleosporineae</taxon>
        <taxon>Pleosporaceae</taxon>
        <taxon>Bipolaris</taxon>
    </lineage>
</organism>
<sequence length="240" mass="26854">MPRVARHGKLKSYDVVKVSGTITYLQVSTWTRPRHIYSYTSKESTVSNPIAYDSADLRHGDNKQPPSNQQYAQESALQVSDADPSVESAPANSCRQTRDLINSLVKSMKRPADEKCFTCLCKDGVLRILYFLPASLDEPTPIVVYDAKPLSLGLLKAYLDYRMEWSQEVEDRFRGVDGTPVPQGHWLHTPPGVIESRGSKNERTEEIHRYNDKVRQGEGSSNAARPACGGMPNNFDIGPR</sequence>
<dbReference type="AlphaFoldDB" id="A0A8H6DR45"/>
<proteinExistence type="predicted"/>
<accession>A0A8H6DR45</accession>
<protein>
    <submittedName>
        <fullName evidence="2">Uncharacterized protein</fullName>
    </submittedName>
</protein>
<reference evidence="2" key="1">
    <citation type="submission" date="2019-11" db="EMBL/GenBank/DDBJ databases">
        <title>Bipolaris sorokiniana Genome sequencing.</title>
        <authorList>
            <person name="Wang H."/>
        </authorList>
    </citation>
    <scope>NUCLEOTIDE SEQUENCE</scope>
</reference>
<name>A0A8H6DR45_COCSA</name>
<evidence type="ECO:0000313" key="2">
    <source>
        <dbReference type="EMBL" id="KAF5844937.1"/>
    </source>
</evidence>
<feature type="compositionally biased region" description="Basic and acidic residues" evidence="1">
    <location>
        <begin position="197"/>
        <end position="216"/>
    </location>
</feature>
<feature type="region of interest" description="Disordered" evidence="1">
    <location>
        <begin position="53"/>
        <end position="72"/>
    </location>
</feature>
<dbReference type="EMBL" id="WNKQ01000021">
    <property type="protein sequence ID" value="KAF5844937.1"/>
    <property type="molecule type" value="Genomic_DNA"/>
</dbReference>
<dbReference type="Proteomes" id="UP000624244">
    <property type="component" value="Unassembled WGS sequence"/>
</dbReference>
<evidence type="ECO:0000313" key="3">
    <source>
        <dbReference type="Proteomes" id="UP000624244"/>
    </source>
</evidence>
<evidence type="ECO:0000256" key="1">
    <source>
        <dbReference type="SAM" id="MobiDB-lite"/>
    </source>
</evidence>
<feature type="region of interest" description="Disordered" evidence="1">
    <location>
        <begin position="180"/>
        <end position="240"/>
    </location>
</feature>
<gene>
    <name evidence="2" type="ORF">GGP41_008815</name>
</gene>